<dbReference type="InParanoid" id="M1E039"/>
<sequence length="126" mass="13838">MDESSPSIRITRGMSLHVNVVDNPPSFSIGLTQDFGVNVGSMAKYKQVQVEQSIEELRSKKKNDPMAIQKVINNAKASGIKIVEGGSKRKIINIDSEEIGSASSELDKFEEHQRLDLLHQNKGGST</sequence>
<proteinExistence type="predicted"/>
<dbReference type="EnsemblPlants" id="PGSC0003DMT400097196">
    <property type="protein sequence ID" value="PGSC0003DMT400097196"/>
    <property type="gene ID" value="PGSC0003DMG400046767"/>
</dbReference>
<name>M1E039_SOLTU</name>
<evidence type="ECO:0000313" key="1">
    <source>
        <dbReference type="EnsemblPlants" id="PGSC0003DMT400097196"/>
    </source>
</evidence>
<dbReference type="PaxDb" id="4113-PGSC0003DMT400097196"/>
<reference evidence="1" key="2">
    <citation type="submission" date="2015-06" db="UniProtKB">
        <authorList>
            <consortium name="EnsemblPlants"/>
        </authorList>
    </citation>
    <scope>IDENTIFICATION</scope>
    <source>
        <strain evidence="1">DM1-3 516 R44</strain>
    </source>
</reference>
<keyword evidence="2" id="KW-1185">Reference proteome</keyword>
<dbReference type="Proteomes" id="UP000011115">
    <property type="component" value="Unassembled WGS sequence"/>
</dbReference>
<organism evidence="1 2">
    <name type="scientific">Solanum tuberosum</name>
    <name type="common">Potato</name>
    <dbReference type="NCBI Taxonomy" id="4113"/>
    <lineage>
        <taxon>Eukaryota</taxon>
        <taxon>Viridiplantae</taxon>
        <taxon>Streptophyta</taxon>
        <taxon>Embryophyta</taxon>
        <taxon>Tracheophyta</taxon>
        <taxon>Spermatophyta</taxon>
        <taxon>Magnoliopsida</taxon>
        <taxon>eudicotyledons</taxon>
        <taxon>Gunneridae</taxon>
        <taxon>Pentapetalae</taxon>
        <taxon>asterids</taxon>
        <taxon>lamiids</taxon>
        <taxon>Solanales</taxon>
        <taxon>Solanaceae</taxon>
        <taxon>Solanoideae</taxon>
        <taxon>Solaneae</taxon>
        <taxon>Solanum</taxon>
    </lineage>
</organism>
<accession>M1E039</accession>
<evidence type="ECO:0000313" key="2">
    <source>
        <dbReference type="Proteomes" id="UP000011115"/>
    </source>
</evidence>
<dbReference type="Gramene" id="PGSC0003DMT400097196">
    <property type="protein sequence ID" value="PGSC0003DMT400097196"/>
    <property type="gene ID" value="PGSC0003DMG400046767"/>
</dbReference>
<dbReference type="AlphaFoldDB" id="M1E039"/>
<dbReference type="HOGENOM" id="CLU_169282_0_0_1"/>
<reference evidence="2" key="1">
    <citation type="journal article" date="2011" name="Nature">
        <title>Genome sequence and analysis of the tuber crop potato.</title>
        <authorList>
            <consortium name="The Potato Genome Sequencing Consortium"/>
        </authorList>
    </citation>
    <scope>NUCLEOTIDE SEQUENCE [LARGE SCALE GENOMIC DNA]</scope>
    <source>
        <strain evidence="2">cv. DM1-3 516 R44</strain>
    </source>
</reference>
<protein>
    <submittedName>
        <fullName evidence="1">Uncharacterized protein</fullName>
    </submittedName>
</protein>